<keyword evidence="3" id="KW-1185">Reference proteome</keyword>
<evidence type="ECO:0000313" key="3">
    <source>
        <dbReference type="Proteomes" id="UP001216674"/>
    </source>
</evidence>
<dbReference type="Pfam" id="PF11445">
    <property type="entry name" value="DUF2894"/>
    <property type="match status" value="1"/>
</dbReference>
<accession>A0ABT6B3X1</accession>
<dbReference type="InterPro" id="IPR021549">
    <property type="entry name" value="DUF2894"/>
</dbReference>
<evidence type="ECO:0000256" key="1">
    <source>
        <dbReference type="SAM" id="MobiDB-lite"/>
    </source>
</evidence>
<dbReference type="EMBL" id="JARJLM010000688">
    <property type="protein sequence ID" value="MDF3839586.1"/>
    <property type="molecule type" value="Genomic_DNA"/>
</dbReference>
<gene>
    <name evidence="2" type="ORF">P3W85_42610</name>
</gene>
<feature type="region of interest" description="Disordered" evidence="1">
    <location>
        <begin position="110"/>
        <end position="135"/>
    </location>
</feature>
<organism evidence="2 3">
    <name type="scientific">Cupriavidus basilensis</name>
    <dbReference type="NCBI Taxonomy" id="68895"/>
    <lineage>
        <taxon>Bacteria</taxon>
        <taxon>Pseudomonadati</taxon>
        <taxon>Pseudomonadota</taxon>
        <taxon>Betaproteobacteria</taxon>
        <taxon>Burkholderiales</taxon>
        <taxon>Burkholderiaceae</taxon>
        <taxon>Cupriavidus</taxon>
    </lineage>
</organism>
<feature type="region of interest" description="Disordered" evidence="1">
    <location>
        <begin position="218"/>
        <end position="241"/>
    </location>
</feature>
<protein>
    <submittedName>
        <fullName evidence="2">DUF2894 domain-containing protein</fullName>
    </submittedName>
</protein>
<feature type="region of interest" description="Disordered" evidence="1">
    <location>
        <begin position="1"/>
        <end position="23"/>
    </location>
</feature>
<sequence>MSNDGTQSSEAGSGTSHARATLDAWRERGADRLDPIRFHFMDALDRRAAGHRGDARRILDDRLSGLLKAYGDDIESAARAAGDADGTPSAPAPARGALGDLIDYIASHAHSHAERHTASQPPADGGGAAASPPLPRRAAKPELEVLDYFRDTWSKVRVSSDRQLRQSLQQVPDNAGPLNSSHLVHRAFLLMHELSPGYLHQFLSYVDALSWMEQLNGGGALPAKDAPRAGNTRKGARGKTR</sequence>
<comment type="caution">
    <text evidence="2">The sequence shown here is derived from an EMBL/GenBank/DDBJ whole genome shotgun (WGS) entry which is preliminary data.</text>
</comment>
<dbReference type="Proteomes" id="UP001216674">
    <property type="component" value="Unassembled WGS sequence"/>
</dbReference>
<reference evidence="2 3" key="1">
    <citation type="submission" date="2023-03" db="EMBL/GenBank/DDBJ databases">
        <title>Draft assemblies of triclosan tolerant bacteria isolated from returned activated sludge.</title>
        <authorList>
            <person name="Van Hamelsveld S."/>
        </authorList>
    </citation>
    <scope>NUCLEOTIDE SEQUENCE [LARGE SCALE GENOMIC DNA]</scope>
    <source>
        <strain evidence="2 3">GW210010_S58</strain>
    </source>
</reference>
<feature type="compositionally biased region" description="Polar residues" evidence="1">
    <location>
        <begin position="1"/>
        <end position="18"/>
    </location>
</feature>
<evidence type="ECO:0000313" key="2">
    <source>
        <dbReference type="EMBL" id="MDF3839586.1"/>
    </source>
</evidence>
<name>A0ABT6B3X1_9BURK</name>
<dbReference type="RefSeq" id="WP_276269245.1">
    <property type="nucleotide sequence ID" value="NZ_JARJLM010000688.1"/>
</dbReference>
<proteinExistence type="predicted"/>